<accession>A0A6M1SQF8</accession>
<name>A0A6M1SQF8_9HYPH</name>
<dbReference type="Proteomes" id="UP000474802">
    <property type="component" value="Unassembled WGS sequence"/>
</dbReference>
<organism evidence="2 3">
    <name type="scientific">Devosia aurantiaca</name>
    <dbReference type="NCBI Taxonomy" id="2714858"/>
    <lineage>
        <taxon>Bacteria</taxon>
        <taxon>Pseudomonadati</taxon>
        <taxon>Pseudomonadota</taxon>
        <taxon>Alphaproteobacteria</taxon>
        <taxon>Hyphomicrobiales</taxon>
        <taxon>Devosiaceae</taxon>
        <taxon>Devosia</taxon>
    </lineage>
</organism>
<dbReference type="AlphaFoldDB" id="A0A6M1SQF8"/>
<dbReference type="EMBL" id="JAALFG010000004">
    <property type="protein sequence ID" value="NGP18884.1"/>
    <property type="molecule type" value="Genomic_DNA"/>
</dbReference>
<evidence type="ECO:0000313" key="2">
    <source>
        <dbReference type="EMBL" id="NGP18884.1"/>
    </source>
</evidence>
<reference evidence="2 3" key="2">
    <citation type="submission" date="2020-03" db="EMBL/GenBank/DDBJ databases">
        <title>Devosia chinhatensis sp. nov., isolated from a hexachlorocyclohexane (HCH) dump site in India.</title>
        <authorList>
            <person name="Kumar M."/>
            <person name="Lal R."/>
        </authorList>
    </citation>
    <scope>NUCLEOTIDE SEQUENCE [LARGE SCALE GENOMIC DNA]</scope>
    <source>
        <strain evidence="2 3">H239</strain>
    </source>
</reference>
<keyword evidence="3" id="KW-1185">Reference proteome</keyword>
<evidence type="ECO:0000313" key="3">
    <source>
        <dbReference type="Proteomes" id="UP000474802"/>
    </source>
</evidence>
<dbReference type="RefSeq" id="WP_164535147.1">
    <property type="nucleotide sequence ID" value="NZ_JAALFG010000004.1"/>
</dbReference>
<protein>
    <submittedName>
        <fullName evidence="2">Uncharacterized protein</fullName>
    </submittedName>
</protein>
<reference evidence="2 3" key="1">
    <citation type="submission" date="2020-02" db="EMBL/GenBank/DDBJ databases">
        <authorList>
            <person name="Khan S.A."/>
            <person name="Jeon C.O."/>
            <person name="Chun B.H."/>
        </authorList>
    </citation>
    <scope>NUCLEOTIDE SEQUENCE [LARGE SCALE GENOMIC DNA]</scope>
    <source>
        <strain evidence="2 3">H239</strain>
    </source>
</reference>
<evidence type="ECO:0000256" key="1">
    <source>
        <dbReference type="SAM" id="MobiDB-lite"/>
    </source>
</evidence>
<feature type="region of interest" description="Disordered" evidence="1">
    <location>
        <begin position="1"/>
        <end position="42"/>
    </location>
</feature>
<gene>
    <name evidence="2" type="ORF">G5575_15600</name>
</gene>
<proteinExistence type="predicted"/>
<comment type="caution">
    <text evidence="2">The sequence shown here is derived from an EMBL/GenBank/DDBJ whole genome shotgun (WGS) entry which is preliminary data.</text>
</comment>
<sequence>MLPAGDKESNDALGDGADAAPKPVSMFKPRPHGDDDFDPLDLANALTDHEQEDLHPSALADQGDEESINPWRWFHPDGLTPEDVDRQDRAINAVQMGKPRTVFLPAGPVTYLRLTDPLTKDSISADGGEGAEHHQRARLKLEADTPVKLIGPATEHAIDEAISALFARAPAFGPFLQALRDSSHLSLMRGANYFHFRPCWSSRLRGWASPPLFACRLKPLGCRSSTLMARP</sequence>
<feature type="compositionally biased region" description="Basic and acidic residues" evidence="1">
    <location>
        <begin position="1"/>
        <end position="10"/>
    </location>
</feature>